<proteinExistence type="predicted"/>
<evidence type="ECO:0000313" key="3">
    <source>
        <dbReference type="Proteomes" id="UP001066276"/>
    </source>
</evidence>
<dbReference type="EMBL" id="JANPWB010000004">
    <property type="protein sequence ID" value="KAJ1194774.1"/>
    <property type="molecule type" value="Genomic_DNA"/>
</dbReference>
<evidence type="ECO:0000256" key="1">
    <source>
        <dbReference type="SAM" id="MobiDB-lite"/>
    </source>
</evidence>
<organism evidence="2 3">
    <name type="scientific">Pleurodeles waltl</name>
    <name type="common">Iberian ribbed newt</name>
    <dbReference type="NCBI Taxonomy" id="8319"/>
    <lineage>
        <taxon>Eukaryota</taxon>
        <taxon>Metazoa</taxon>
        <taxon>Chordata</taxon>
        <taxon>Craniata</taxon>
        <taxon>Vertebrata</taxon>
        <taxon>Euteleostomi</taxon>
        <taxon>Amphibia</taxon>
        <taxon>Batrachia</taxon>
        <taxon>Caudata</taxon>
        <taxon>Salamandroidea</taxon>
        <taxon>Salamandridae</taxon>
        <taxon>Pleurodelinae</taxon>
        <taxon>Pleurodeles</taxon>
    </lineage>
</organism>
<accession>A0AAV7V2H7</accession>
<evidence type="ECO:0000313" key="2">
    <source>
        <dbReference type="EMBL" id="KAJ1194774.1"/>
    </source>
</evidence>
<feature type="region of interest" description="Disordered" evidence="1">
    <location>
        <begin position="20"/>
        <end position="149"/>
    </location>
</feature>
<keyword evidence="3" id="KW-1185">Reference proteome</keyword>
<gene>
    <name evidence="2" type="ORF">NDU88_004060</name>
</gene>
<name>A0AAV7V2H7_PLEWA</name>
<reference evidence="2" key="1">
    <citation type="journal article" date="2022" name="bioRxiv">
        <title>Sequencing and chromosome-scale assembly of the giantPleurodeles waltlgenome.</title>
        <authorList>
            <person name="Brown T."/>
            <person name="Elewa A."/>
            <person name="Iarovenko S."/>
            <person name="Subramanian E."/>
            <person name="Araus A.J."/>
            <person name="Petzold A."/>
            <person name="Susuki M."/>
            <person name="Suzuki K.-i.T."/>
            <person name="Hayashi T."/>
            <person name="Toyoda A."/>
            <person name="Oliveira C."/>
            <person name="Osipova E."/>
            <person name="Leigh N.D."/>
            <person name="Simon A."/>
            <person name="Yun M.H."/>
        </authorList>
    </citation>
    <scope>NUCLEOTIDE SEQUENCE</scope>
    <source>
        <strain evidence="2">20211129_DDA</strain>
        <tissue evidence="2">Liver</tissue>
    </source>
</reference>
<protein>
    <submittedName>
        <fullName evidence="2">Uncharacterized protein</fullName>
    </submittedName>
</protein>
<dbReference type="Proteomes" id="UP001066276">
    <property type="component" value="Chromosome 2_2"/>
</dbReference>
<feature type="compositionally biased region" description="Basic and acidic residues" evidence="1">
    <location>
        <begin position="41"/>
        <end position="56"/>
    </location>
</feature>
<feature type="compositionally biased region" description="Basic and acidic residues" evidence="1">
    <location>
        <begin position="136"/>
        <end position="149"/>
    </location>
</feature>
<sequence length="174" mass="18231">MLTCVCVSLSELFPSHKDEPLTAAAASCTPGRQRTRGRSLSGRDEPAVEVERRKPVCDGAVSSEASPRCPGGTPPSAEDPGDPSADVFPDLEAHQGNAGGPSEEGAAGVFKEPSRCLWRDPLATEEDVGSPAEAIPEERCQLKPREAGNQEEVRIKYGHALESVATPGTGGRGQ</sequence>
<dbReference type="AlphaFoldDB" id="A0AAV7V2H7"/>
<comment type="caution">
    <text evidence="2">The sequence shown here is derived from an EMBL/GenBank/DDBJ whole genome shotgun (WGS) entry which is preliminary data.</text>
</comment>